<organism evidence="2 3">
    <name type="scientific">Mycena albidolilacea</name>
    <dbReference type="NCBI Taxonomy" id="1033008"/>
    <lineage>
        <taxon>Eukaryota</taxon>
        <taxon>Fungi</taxon>
        <taxon>Dikarya</taxon>
        <taxon>Basidiomycota</taxon>
        <taxon>Agaricomycotina</taxon>
        <taxon>Agaricomycetes</taxon>
        <taxon>Agaricomycetidae</taxon>
        <taxon>Agaricales</taxon>
        <taxon>Marasmiineae</taxon>
        <taxon>Mycenaceae</taxon>
        <taxon>Mycena</taxon>
    </lineage>
</organism>
<dbReference type="AlphaFoldDB" id="A0AAD6YX61"/>
<keyword evidence="3" id="KW-1185">Reference proteome</keyword>
<accession>A0AAD6YX61</accession>
<evidence type="ECO:0000313" key="3">
    <source>
        <dbReference type="Proteomes" id="UP001218218"/>
    </source>
</evidence>
<dbReference type="EMBL" id="JARIHO010000145">
    <property type="protein sequence ID" value="KAJ7301041.1"/>
    <property type="molecule type" value="Genomic_DNA"/>
</dbReference>
<reference evidence="2" key="1">
    <citation type="submission" date="2023-03" db="EMBL/GenBank/DDBJ databases">
        <title>Massive genome expansion in bonnet fungi (Mycena s.s.) driven by repeated elements and novel gene families across ecological guilds.</title>
        <authorList>
            <consortium name="Lawrence Berkeley National Laboratory"/>
            <person name="Harder C.B."/>
            <person name="Miyauchi S."/>
            <person name="Viragh M."/>
            <person name="Kuo A."/>
            <person name="Thoen E."/>
            <person name="Andreopoulos B."/>
            <person name="Lu D."/>
            <person name="Skrede I."/>
            <person name="Drula E."/>
            <person name="Henrissat B."/>
            <person name="Morin E."/>
            <person name="Kohler A."/>
            <person name="Barry K."/>
            <person name="LaButti K."/>
            <person name="Morin E."/>
            <person name="Salamov A."/>
            <person name="Lipzen A."/>
            <person name="Mereny Z."/>
            <person name="Hegedus B."/>
            <person name="Baldrian P."/>
            <person name="Stursova M."/>
            <person name="Weitz H."/>
            <person name="Taylor A."/>
            <person name="Grigoriev I.V."/>
            <person name="Nagy L.G."/>
            <person name="Martin F."/>
            <person name="Kauserud H."/>
        </authorList>
    </citation>
    <scope>NUCLEOTIDE SEQUENCE</scope>
    <source>
        <strain evidence="2">CBHHK002</strain>
    </source>
</reference>
<gene>
    <name evidence="2" type="ORF">DFH08DRAFT_946194</name>
</gene>
<evidence type="ECO:0000313" key="2">
    <source>
        <dbReference type="EMBL" id="KAJ7301041.1"/>
    </source>
</evidence>
<dbReference type="Proteomes" id="UP001218218">
    <property type="component" value="Unassembled WGS sequence"/>
</dbReference>
<evidence type="ECO:0000256" key="1">
    <source>
        <dbReference type="SAM" id="MobiDB-lite"/>
    </source>
</evidence>
<proteinExistence type="predicted"/>
<name>A0AAD6YX61_9AGAR</name>
<sequence>MEHNGWRRRTSSTLSLQLRATPSRAEHATSDHWEILHQAQRWCTWRPRLAWSCGGCGGPETGGIERRVFRRAALGEANPSVNCFRTLDYISHSSAPVGSRGDPVKQCSARIRRTETQPVQFTAYAQLLILSLRKRTSYDNSAPPAVPGLIRDPRRLGDSGMTLPIRMYPAPPSSPWRYVRDLRSLYRLLTCRFAIHLKRSCTAASHPRCGPGCTGFLWNVVECQTEHIEPELSIRVQCSQLIAESNPNGSPSPSFLRPIVFETHHCLQVETFLPVYKSHYSSNHAGEMWDPPGSIQIVGETTKEYQIQDAGTDPKTGEPWATRWICKSRVADNSPDEVAVWKEKCNEVVKKWHEGNQGQSKEHHKPHYSPNHTGDMLNPPDSFQIVGKTIKDCLTPNYRSTTRCSKCLRDSCLGNPDIPVILATRVRVK</sequence>
<protein>
    <submittedName>
        <fullName evidence="2">Uncharacterized protein</fullName>
    </submittedName>
</protein>
<comment type="caution">
    <text evidence="2">The sequence shown here is derived from an EMBL/GenBank/DDBJ whole genome shotgun (WGS) entry which is preliminary data.</text>
</comment>
<feature type="region of interest" description="Disordered" evidence="1">
    <location>
        <begin position="354"/>
        <end position="380"/>
    </location>
</feature>